<evidence type="ECO:0000259" key="8">
    <source>
        <dbReference type="Pfam" id="PF00296"/>
    </source>
</evidence>
<dbReference type="Gene3D" id="3.20.20.30">
    <property type="entry name" value="Luciferase-like domain"/>
    <property type="match status" value="1"/>
</dbReference>
<dbReference type="NCBIfam" id="NF001939">
    <property type="entry name" value="PRK00719.1"/>
    <property type="match status" value="1"/>
</dbReference>
<reference evidence="9" key="1">
    <citation type="submission" date="2022-05" db="EMBL/GenBank/DDBJ databases">
        <title>Novel bacterial taxa in a minimal lignocellulolytic consortium and its capacity to transform plastics disclosed by genome-resolved metagenomics.</title>
        <authorList>
            <person name="Rodriguez C.A.D."/>
            <person name="Diaz-Garcia L."/>
            <person name="Herrera K."/>
            <person name="Tarazona N.A."/>
            <person name="Sproer C."/>
            <person name="Overmann J."/>
            <person name="Jimenez D.J."/>
        </authorList>
    </citation>
    <scope>NUCLEOTIDE SEQUENCE</scope>
    <source>
        <strain evidence="9">MAG5</strain>
    </source>
</reference>
<dbReference type="InterPro" id="IPR036661">
    <property type="entry name" value="Luciferase-like_sf"/>
</dbReference>
<keyword evidence="3 7" id="KW-0285">Flavoprotein</keyword>
<evidence type="ECO:0000313" key="9">
    <source>
        <dbReference type="EMBL" id="URN94697.1"/>
    </source>
</evidence>
<dbReference type="NCBIfam" id="TIGR03565">
    <property type="entry name" value="alk_sulf_monoox"/>
    <property type="match status" value="1"/>
</dbReference>
<dbReference type="CDD" id="cd01094">
    <property type="entry name" value="Alkanesulfonate_monoxygenase"/>
    <property type="match status" value="1"/>
</dbReference>
<dbReference type="InterPro" id="IPR011251">
    <property type="entry name" value="Luciferase-like_dom"/>
</dbReference>
<dbReference type="GO" id="GO:0046306">
    <property type="term" value="P:alkanesulfonate catabolic process"/>
    <property type="evidence" value="ECO:0007669"/>
    <property type="project" value="TreeGrafter"/>
</dbReference>
<sequence length="374" mass="40855">MKLFWFIPTYGDGRYIGSTVGARHTSIDYYKQVAVAADHLGYEGVLLPTGRSCEDAWITASFLAEATRNLKFLVALRPGIISPTFAARMAASFDRHSKGRLLINVVVGGDLAELEADGLSLEHDQRYELANEFLTVWRGLLAGAQINHGGTHLHIKEASNFYAPLQSPHPPLYFGGSSAAGIEVAANHADVYLTWGEPIEQIKEKIATVRGAYAKVGRSVSFGIRLHVIVRTTEEEAWAAADELISHLDQAAIDKAQAIYARMDSHGQKRMSQLHHGDRSNLIIEPNLWAGIGLVRGGAGTALVGSAQQVATKMKEYEALGIETFILSGYPHLEESYRVAELLFPLLQTNETQQPLQGSGEMIAYHYSPSPSTS</sequence>
<keyword evidence="6 7" id="KW-0503">Monooxygenase</keyword>
<dbReference type="EMBL" id="CP097899">
    <property type="protein sequence ID" value="URN94697.1"/>
    <property type="molecule type" value="Genomic_DNA"/>
</dbReference>
<dbReference type="SUPFAM" id="SSF51679">
    <property type="entry name" value="Bacterial luciferase-like"/>
    <property type="match status" value="1"/>
</dbReference>
<keyword evidence="5 7" id="KW-0560">Oxidoreductase</keyword>
<dbReference type="Pfam" id="PF00296">
    <property type="entry name" value="Bac_luciferase"/>
    <property type="match status" value="1"/>
</dbReference>
<dbReference type="KEGG" id="plig:NAG76_00100"/>
<evidence type="ECO:0000256" key="1">
    <source>
        <dbReference type="ARBA" id="ARBA00007044"/>
    </source>
</evidence>
<dbReference type="GO" id="GO:0008726">
    <property type="term" value="F:alkanesulfonate monooxygenase activity"/>
    <property type="evidence" value="ECO:0007669"/>
    <property type="project" value="UniProtKB-UniRule"/>
</dbReference>
<dbReference type="AlphaFoldDB" id="A0A9J6ZG06"/>
<comment type="similarity">
    <text evidence="1 7">Belongs to the SsuD family.</text>
</comment>
<protein>
    <recommendedName>
        <fullName evidence="2 7">Alkanesulfonate monooxygenase</fullName>
        <ecNumber evidence="2 7">1.14.14.5</ecNumber>
    </recommendedName>
    <alternativeName>
        <fullName evidence="7">FMNH2-dependent aliphatic sulfonate monooxygenase</fullName>
    </alternativeName>
</protein>
<dbReference type="InterPro" id="IPR019911">
    <property type="entry name" value="Alkanesulphonate_mOase_FMN-dep"/>
</dbReference>
<dbReference type="HAMAP" id="MF_01229">
    <property type="entry name" value="Alkanesulf_monooxygen"/>
    <property type="match status" value="1"/>
</dbReference>
<evidence type="ECO:0000256" key="6">
    <source>
        <dbReference type="ARBA" id="ARBA00023033"/>
    </source>
</evidence>
<proteinExistence type="inferred from homology"/>
<keyword evidence="4 7" id="KW-0288">FMN</keyword>
<evidence type="ECO:0000256" key="3">
    <source>
        <dbReference type="ARBA" id="ARBA00022630"/>
    </source>
</evidence>
<evidence type="ECO:0000256" key="5">
    <source>
        <dbReference type="ARBA" id="ARBA00023002"/>
    </source>
</evidence>
<evidence type="ECO:0000256" key="2">
    <source>
        <dbReference type="ARBA" id="ARBA00012113"/>
    </source>
</evidence>
<dbReference type="EC" id="1.14.14.5" evidence="2 7"/>
<gene>
    <name evidence="7 9" type="primary">ssuD</name>
    <name evidence="9" type="ORF">NAG76_00100</name>
</gene>
<evidence type="ECO:0000256" key="7">
    <source>
        <dbReference type="HAMAP-Rule" id="MF_01229"/>
    </source>
</evidence>
<dbReference type="PANTHER" id="PTHR42847:SF4">
    <property type="entry name" value="ALKANESULFONATE MONOOXYGENASE-RELATED"/>
    <property type="match status" value="1"/>
</dbReference>
<feature type="domain" description="Luciferase-like" evidence="8">
    <location>
        <begin position="1"/>
        <end position="323"/>
    </location>
</feature>
<evidence type="ECO:0000256" key="4">
    <source>
        <dbReference type="ARBA" id="ARBA00022643"/>
    </source>
</evidence>
<name>A0A9J6ZG06_9BACL</name>
<comment type="function">
    <text evidence="7">Catalyzes the desulfonation of aliphatic sulfonates.</text>
</comment>
<dbReference type="InterPro" id="IPR050172">
    <property type="entry name" value="SsuD_RutA_monooxygenase"/>
</dbReference>
<dbReference type="PANTHER" id="PTHR42847">
    <property type="entry name" value="ALKANESULFONATE MONOOXYGENASE"/>
    <property type="match status" value="1"/>
</dbReference>
<organism evidence="9 10">
    <name type="scientific">Candidatus Pristimantibacillus lignocellulolyticus</name>
    <dbReference type="NCBI Taxonomy" id="2994561"/>
    <lineage>
        <taxon>Bacteria</taxon>
        <taxon>Bacillati</taxon>
        <taxon>Bacillota</taxon>
        <taxon>Bacilli</taxon>
        <taxon>Bacillales</taxon>
        <taxon>Paenibacillaceae</taxon>
        <taxon>Candidatus Pristimantibacillus</taxon>
    </lineage>
</organism>
<comment type="catalytic activity">
    <reaction evidence="7">
        <text>an alkanesulfonate + FMNH2 + O2 = an aldehyde + FMN + sulfite + H2O + 2 H(+)</text>
        <dbReference type="Rhea" id="RHEA:23064"/>
        <dbReference type="ChEBI" id="CHEBI:15377"/>
        <dbReference type="ChEBI" id="CHEBI:15378"/>
        <dbReference type="ChEBI" id="CHEBI:15379"/>
        <dbReference type="ChEBI" id="CHEBI:17359"/>
        <dbReference type="ChEBI" id="CHEBI:17478"/>
        <dbReference type="ChEBI" id="CHEBI:57618"/>
        <dbReference type="ChEBI" id="CHEBI:58210"/>
        <dbReference type="ChEBI" id="CHEBI:134249"/>
        <dbReference type="EC" id="1.14.14.5"/>
    </reaction>
</comment>
<accession>A0A9J6ZG06</accession>
<dbReference type="Proteomes" id="UP001056756">
    <property type="component" value="Chromosome"/>
</dbReference>
<evidence type="ECO:0000313" key="10">
    <source>
        <dbReference type="Proteomes" id="UP001056756"/>
    </source>
</evidence>